<dbReference type="PANTHER" id="PTHR33392:SF6">
    <property type="entry name" value="POLYISOPRENYL-TEICHOIC ACID--PEPTIDOGLYCAN TEICHOIC ACID TRANSFERASE TAGU"/>
    <property type="match status" value="1"/>
</dbReference>
<dbReference type="NCBIfam" id="TIGR00350">
    <property type="entry name" value="lytR_cpsA_psr"/>
    <property type="match status" value="1"/>
</dbReference>
<evidence type="ECO:0000256" key="2">
    <source>
        <dbReference type="SAM" id="SignalP"/>
    </source>
</evidence>
<feature type="domain" description="Cell envelope-related transcriptional attenuator" evidence="3">
    <location>
        <begin position="68"/>
        <end position="221"/>
    </location>
</feature>
<dbReference type="Pfam" id="PF03816">
    <property type="entry name" value="LytR_cpsA_psr"/>
    <property type="match status" value="1"/>
</dbReference>
<dbReference type="AlphaFoldDB" id="A0A9D1ADR9"/>
<feature type="signal peptide" evidence="2">
    <location>
        <begin position="1"/>
        <end position="34"/>
    </location>
</feature>
<protein>
    <submittedName>
        <fullName evidence="4">LCP family protein</fullName>
    </submittedName>
</protein>
<reference evidence="4" key="2">
    <citation type="journal article" date="2021" name="PeerJ">
        <title>Extensive microbial diversity within the chicken gut microbiome revealed by metagenomics and culture.</title>
        <authorList>
            <person name="Gilroy R."/>
            <person name="Ravi A."/>
            <person name="Getino M."/>
            <person name="Pursley I."/>
            <person name="Horton D.L."/>
            <person name="Alikhan N.F."/>
            <person name="Baker D."/>
            <person name="Gharbi K."/>
            <person name="Hall N."/>
            <person name="Watson M."/>
            <person name="Adriaenssens E.M."/>
            <person name="Foster-Nyarko E."/>
            <person name="Jarju S."/>
            <person name="Secka A."/>
            <person name="Antonio M."/>
            <person name="Oren A."/>
            <person name="Chaudhuri R.R."/>
            <person name="La Ragione R."/>
            <person name="Hildebrand F."/>
            <person name="Pallen M.J."/>
        </authorList>
    </citation>
    <scope>NUCLEOTIDE SEQUENCE</scope>
    <source>
        <strain evidence="4">ChiSjej4B22-8148</strain>
    </source>
</reference>
<organism evidence="4 5">
    <name type="scientific">Candidatus Choladousia intestinavium</name>
    <dbReference type="NCBI Taxonomy" id="2840727"/>
    <lineage>
        <taxon>Bacteria</taxon>
        <taxon>Bacillati</taxon>
        <taxon>Bacillota</taxon>
        <taxon>Clostridia</taxon>
        <taxon>Lachnospirales</taxon>
        <taxon>Lachnospiraceae</taxon>
        <taxon>Lachnospiraceae incertae sedis</taxon>
        <taxon>Candidatus Choladousia</taxon>
    </lineage>
</organism>
<gene>
    <name evidence="4" type="ORF">IAB31_10245</name>
</gene>
<sequence length="299" mass="33193">METMKRWMLKGMKKAAALALAAVMAIGASGPVYAQETEGMEGPLPNGKSVYNILLIGSDRRDDSWNGNSDVVILLTVNSDTQKLLLTSFMRDLYADIPGYGVHKLNYAYAAGGAATLEETLEENYEIEIDNYAAVDFDTMAEIVDIVGGVEMEISDEECQVLNGYLTSMGKEEDQLSGGGTYQLNGYQAVAYMRIRYVGNNDYERTERQRTVLEGLFSSLQSLEPSEITELAEEVFAKVDHDLGPVAFLKFMSGLSEYVAYELEDQRIPYDGLYTSQSEMLVPDFPATIEKLHESMYGE</sequence>
<evidence type="ECO:0000313" key="5">
    <source>
        <dbReference type="Proteomes" id="UP000886757"/>
    </source>
</evidence>
<comment type="similarity">
    <text evidence="1">Belongs to the LytR/CpsA/Psr (LCP) family.</text>
</comment>
<feature type="chain" id="PRO_5038658313" evidence="2">
    <location>
        <begin position="35"/>
        <end position="299"/>
    </location>
</feature>
<comment type="caution">
    <text evidence="4">The sequence shown here is derived from an EMBL/GenBank/DDBJ whole genome shotgun (WGS) entry which is preliminary data.</text>
</comment>
<evidence type="ECO:0000313" key="4">
    <source>
        <dbReference type="EMBL" id="HIR14286.1"/>
    </source>
</evidence>
<dbReference type="EMBL" id="DVGK01000115">
    <property type="protein sequence ID" value="HIR14286.1"/>
    <property type="molecule type" value="Genomic_DNA"/>
</dbReference>
<proteinExistence type="inferred from homology"/>
<dbReference type="InterPro" id="IPR050922">
    <property type="entry name" value="LytR/CpsA/Psr_CW_biosynth"/>
</dbReference>
<accession>A0A9D1ADR9</accession>
<dbReference type="InterPro" id="IPR004474">
    <property type="entry name" value="LytR_CpsA_psr"/>
</dbReference>
<evidence type="ECO:0000256" key="1">
    <source>
        <dbReference type="ARBA" id="ARBA00006068"/>
    </source>
</evidence>
<keyword evidence="2" id="KW-0732">Signal</keyword>
<name>A0A9D1ADR9_9FIRM</name>
<dbReference type="Proteomes" id="UP000886757">
    <property type="component" value="Unassembled WGS sequence"/>
</dbReference>
<evidence type="ECO:0000259" key="3">
    <source>
        <dbReference type="Pfam" id="PF03816"/>
    </source>
</evidence>
<dbReference type="Gene3D" id="3.40.630.190">
    <property type="entry name" value="LCP protein"/>
    <property type="match status" value="1"/>
</dbReference>
<dbReference type="PANTHER" id="PTHR33392">
    <property type="entry name" value="POLYISOPRENYL-TEICHOIC ACID--PEPTIDOGLYCAN TEICHOIC ACID TRANSFERASE TAGU"/>
    <property type="match status" value="1"/>
</dbReference>
<reference evidence="4" key="1">
    <citation type="submission" date="2020-10" db="EMBL/GenBank/DDBJ databases">
        <authorList>
            <person name="Gilroy R."/>
        </authorList>
    </citation>
    <scope>NUCLEOTIDE SEQUENCE</scope>
    <source>
        <strain evidence="4">ChiSjej4B22-8148</strain>
    </source>
</reference>